<evidence type="ECO:0000313" key="8">
    <source>
        <dbReference type="EMBL" id="CAD8164510.1"/>
    </source>
</evidence>
<dbReference type="FunFam" id="1.10.1420.10:FF:000019">
    <property type="entry name" value="DNA mismatch repair protein"/>
    <property type="match status" value="1"/>
</dbReference>
<feature type="domain" description="DNA mismatch repair proteins mutS family" evidence="7">
    <location>
        <begin position="978"/>
        <end position="994"/>
    </location>
</feature>
<dbReference type="Pfam" id="PF00488">
    <property type="entry name" value="MutS_V"/>
    <property type="match status" value="1"/>
</dbReference>
<dbReference type="InterPro" id="IPR007861">
    <property type="entry name" value="DNA_mismatch_repair_MutS_clamp"/>
</dbReference>
<evidence type="ECO:0000256" key="1">
    <source>
        <dbReference type="ARBA" id="ARBA00006271"/>
    </source>
</evidence>
<comment type="similarity">
    <text evidence="1 4 5">Belongs to the DNA mismatch repair MutS family.</text>
</comment>
<dbReference type="OMA" id="YWTPNIK"/>
<dbReference type="AlphaFoldDB" id="A0A8S1UI60"/>
<reference evidence="8" key="1">
    <citation type="submission" date="2021-01" db="EMBL/GenBank/DDBJ databases">
        <authorList>
            <consortium name="Genoscope - CEA"/>
            <person name="William W."/>
        </authorList>
    </citation>
    <scope>NUCLEOTIDE SEQUENCE</scope>
</reference>
<dbReference type="InterPro" id="IPR007860">
    <property type="entry name" value="DNA_mmatch_repair_MutS_con_dom"/>
</dbReference>
<organism evidence="8 9">
    <name type="scientific">Paramecium octaurelia</name>
    <dbReference type="NCBI Taxonomy" id="43137"/>
    <lineage>
        <taxon>Eukaryota</taxon>
        <taxon>Sar</taxon>
        <taxon>Alveolata</taxon>
        <taxon>Ciliophora</taxon>
        <taxon>Intramacronucleata</taxon>
        <taxon>Oligohymenophorea</taxon>
        <taxon>Peniculida</taxon>
        <taxon>Parameciidae</taxon>
        <taxon>Paramecium</taxon>
    </lineage>
</organism>
<dbReference type="InterPro" id="IPR045076">
    <property type="entry name" value="MutS"/>
</dbReference>
<dbReference type="Pfam" id="PF05192">
    <property type="entry name" value="MutS_III"/>
    <property type="match status" value="1"/>
</dbReference>
<dbReference type="Pfam" id="PF05190">
    <property type="entry name" value="MutS_IV"/>
    <property type="match status" value="1"/>
</dbReference>
<comment type="caution">
    <text evidence="8">The sequence shown here is derived from an EMBL/GenBank/DDBJ whole genome shotgun (WGS) entry which is preliminary data.</text>
</comment>
<evidence type="ECO:0000256" key="3">
    <source>
        <dbReference type="ARBA" id="ARBA00022840"/>
    </source>
</evidence>
<keyword evidence="4 5" id="KW-0238">DNA-binding</keyword>
<dbReference type="GO" id="GO:0140664">
    <property type="term" value="F:ATP-dependent DNA damage sensor activity"/>
    <property type="evidence" value="ECO:0007669"/>
    <property type="project" value="InterPro"/>
</dbReference>
<dbReference type="Proteomes" id="UP000683925">
    <property type="component" value="Unassembled WGS sequence"/>
</dbReference>
<dbReference type="FunFam" id="3.40.1170.10:FF:000019">
    <property type="entry name" value="DNA mismatch repair protein"/>
    <property type="match status" value="1"/>
</dbReference>
<dbReference type="FunFam" id="3.40.50.300:FF:003734">
    <property type="entry name" value="DNA mismatch repair protein"/>
    <property type="match status" value="1"/>
</dbReference>
<dbReference type="GO" id="GO:0030983">
    <property type="term" value="F:mismatched DNA binding"/>
    <property type="evidence" value="ECO:0007669"/>
    <property type="project" value="InterPro"/>
</dbReference>
<name>A0A8S1UI60_PAROT</name>
<evidence type="ECO:0000256" key="4">
    <source>
        <dbReference type="PIRNR" id="PIRNR037677"/>
    </source>
</evidence>
<dbReference type="GO" id="GO:0005524">
    <property type="term" value="F:ATP binding"/>
    <property type="evidence" value="ECO:0007669"/>
    <property type="project" value="UniProtKB-KW"/>
</dbReference>
<dbReference type="SMART" id="SM00534">
    <property type="entry name" value="MUTSac"/>
    <property type="match status" value="1"/>
</dbReference>
<dbReference type="PROSITE" id="PS00486">
    <property type="entry name" value="DNA_MISMATCH_REPAIR_2"/>
    <property type="match status" value="1"/>
</dbReference>
<evidence type="ECO:0000256" key="5">
    <source>
        <dbReference type="RuleBase" id="RU003756"/>
    </source>
</evidence>
<dbReference type="SMART" id="SM00533">
    <property type="entry name" value="MUTSd"/>
    <property type="match status" value="1"/>
</dbReference>
<sequence>MRKIQQDENDDMFVISKNQKKKSTKKETKKSGKLKRLDDEYQPEQEKESSESELQPSSDDDKFNKKKPRQSKSITVKKGNTKSKKKGKQNEQVEEEDNNNHEPVEQPLIAKDAEEFFKTAELLLPSFVQPEFIRDAEGRRPIDPNYDPSTLDIPIAQYQKLSPMFRQYWNAKKAHYDSLVFFRCGRWINVMYNDAIIIARMFNRYLGFWGRDRPCLTVYDSQLPIYQRTLLEKGHKIMLVEQLEKADVANKEEGEVVKREITQLISRGTLQDLSDMDSYESRNLLVLVCSSAPVNLKGHKYIYGISIVDCTTNNFYLDQFFDDEQSNQLRSIIYKTKPLEVILSKATPEIEKMMKTICNPIIISSKKEFKDCEYIFEQLKVEYLEKKKTQDKKIKQSTNSSFEGIILPSDKIEPEHHIETNINQGLYKGQPDDIILEESHQDGDYVLSDEYPSLLVELEKQYYFEKKLAQDEDESTYYSYYFTLQSFYIKLCYMRQLLIHTSVYRRGKFQFLDSNFNQKLNLYLDSQALESLEIFDVNLQTKVSSKGSLFEYLNKCVTPFGKRLLTKWVQSPLLNQKHIRERQDCIRDLMDFIEPCDEFQRRIRSIPDLERNIIRCFNTIHSHKLKAVPISGGESFGKVKLKEITQVIKHIKAASETFKVFENYLHNFKSNKLKKILSYKENITILNTALKELEKCIQIQDGEPQPVKGVSPEYDQAFDKMTDIIDSLEQELKKWQTKLRCPQISYHHGKIRYQIEIPDQCLESNQKPKELVITSKKKGFQRFQTDFIEQQIFHLKVVEDELSQKLIPFINDYFTKFYSYRKEFLQLISLLSEADCLISLALVSRQYKFNTFPQILDVSGDEDEDQEFVLQEAFHPCLLQNRDIDWVPNTIKFVNSVDTLLLTGPNMSGKSTLLRLIGIQIILAQIGCAVPAKSFKLVPFDRIFCRLGASDRMLEGKSTFFIELEETKTILEHCTYRSLVIMDELGRGTSTYDGVALASAVLRYLSQKIKPKTVFATHYHILLDEFALCKNIQQCVMKHYQEMDKVVFEYKLINGVAEKSFATNVAKIAGIPNEVIKNAKKMEEKITKEESKINRNREILKKFNQIIQQVL</sequence>
<keyword evidence="9" id="KW-1185">Reference proteome</keyword>
<evidence type="ECO:0000259" key="7">
    <source>
        <dbReference type="PROSITE" id="PS00486"/>
    </source>
</evidence>
<protein>
    <recommendedName>
        <fullName evidence="4">DNA mismatch repair protein</fullName>
    </recommendedName>
</protein>
<evidence type="ECO:0000256" key="6">
    <source>
        <dbReference type="SAM" id="MobiDB-lite"/>
    </source>
</evidence>
<evidence type="ECO:0000256" key="2">
    <source>
        <dbReference type="ARBA" id="ARBA00022741"/>
    </source>
</evidence>
<accession>A0A8S1UI60</accession>
<dbReference type="GO" id="GO:0006298">
    <property type="term" value="P:mismatch repair"/>
    <property type="evidence" value="ECO:0007669"/>
    <property type="project" value="InterPro"/>
</dbReference>
<keyword evidence="4 5" id="KW-0227">DNA damage</keyword>
<dbReference type="GO" id="GO:0032301">
    <property type="term" value="C:MutSalpha complex"/>
    <property type="evidence" value="ECO:0007669"/>
    <property type="project" value="TreeGrafter"/>
</dbReference>
<dbReference type="PANTHER" id="PTHR11361">
    <property type="entry name" value="DNA MISMATCH REPAIR PROTEIN MUTS FAMILY MEMBER"/>
    <property type="match status" value="1"/>
</dbReference>
<feature type="region of interest" description="Disordered" evidence="6">
    <location>
        <begin position="1"/>
        <end position="105"/>
    </location>
</feature>
<dbReference type="PIRSF" id="PIRSF037677">
    <property type="entry name" value="DNA_mis_repair_Msh6"/>
    <property type="match status" value="1"/>
</dbReference>
<dbReference type="EMBL" id="CAJJDP010000045">
    <property type="protein sequence ID" value="CAD8164510.1"/>
    <property type="molecule type" value="Genomic_DNA"/>
</dbReference>
<keyword evidence="2 4" id="KW-0547">Nucleotide-binding</keyword>
<keyword evidence="4 5" id="KW-0234">DNA repair</keyword>
<dbReference type="InterPro" id="IPR000432">
    <property type="entry name" value="DNA_mismatch_repair_MutS_C"/>
</dbReference>
<dbReference type="InterPro" id="IPR017261">
    <property type="entry name" value="DNA_mismatch_repair_MutS/MSH"/>
</dbReference>
<proteinExistence type="inferred from homology"/>
<feature type="compositionally biased region" description="Basic and acidic residues" evidence="6">
    <location>
        <begin position="25"/>
        <end position="50"/>
    </location>
</feature>
<evidence type="ECO:0000313" key="9">
    <source>
        <dbReference type="Proteomes" id="UP000683925"/>
    </source>
</evidence>
<dbReference type="InterPro" id="IPR007696">
    <property type="entry name" value="DNA_mismatch_repair_MutS_core"/>
</dbReference>
<dbReference type="PANTHER" id="PTHR11361:SF148">
    <property type="entry name" value="DNA MISMATCH REPAIR PROTEIN MSH6"/>
    <property type="match status" value="1"/>
</dbReference>
<dbReference type="Pfam" id="PF05188">
    <property type="entry name" value="MutS_II"/>
    <property type="match status" value="1"/>
</dbReference>
<dbReference type="OrthoDB" id="10252754at2759"/>
<keyword evidence="3 4" id="KW-0067">ATP-binding</keyword>
<comment type="function">
    <text evidence="4 5">Component of the post-replicative DNA mismatch repair system (MMR).</text>
</comment>
<gene>
    <name evidence="8" type="ORF">POCTA_138.1.T0450090</name>
</gene>
<dbReference type="Pfam" id="PF01624">
    <property type="entry name" value="MutS_I"/>
    <property type="match status" value="1"/>
</dbReference>
<dbReference type="InterPro" id="IPR007695">
    <property type="entry name" value="DNA_mismatch_repair_MutS-lik_N"/>
</dbReference>